<dbReference type="InParanoid" id="G0VD31"/>
<accession>G0VD31</accession>
<evidence type="ECO:0000256" key="1">
    <source>
        <dbReference type="ARBA" id="ARBA00004128"/>
    </source>
</evidence>
<dbReference type="PROSITE" id="PS51382">
    <property type="entry name" value="SPX"/>
    <property type="match status" value="1"/>
</dbReference>
<dbReference type="Proteomes" id="UP000001640">
    <property type="component" value="Chromosome 3"/>
</dbReference>
<dbReference type="GO" id="GO:0033254">
    <property type="term" value="C:vacuolar transporter chaperone complex"/>
    <property type="evidence" value="ECO:0007669"/>
    <property type="project" value="UniProtKB-ARBA"/>
</dbReference>
<dbReference type="eggNOG" id="KOG4580">
    <property type="taxonomic scope" value="Eukaryota"/>
</dbReference>
<dbReference type="InterPro" id="IPR018966">
    <property type="entry name" value="VTC_domain"/>
</dbReference>
<dbReference type="GeneID" id="96902974"/>
<keyword evidence="4 7" id="KW-1133">Transmembrane helix</keyword>
<sequence length="836" mass="96366">MLFGVKLANDIYPPWRESYIDYERLKKLLKENIIRDNATTTSDNKTAFWDENDESRFVEALDNELEKVYSFQLKKYNTLMDKLSHLEKQTSSEEQLKTLDSEAFQRVLEELLSEAKELENFTRLNFTGFVKIVKKHDKLHPHYPSVKSLLEVRLKELPFNSEEYSPLLYRISFLYNILRGTFGTVSKSLADTSKLSSVNGDESEMSFKRYKFWIHKDNLMEVKTRILRHLPVLVYASAPTENDDILNRFESDILDNDGGVPSSDSSTTNSGAELAPKSYDPVITNLYFDNEYFELYNNKLLKTSTAPTLRLRWTGKLSDKPDIFLEKRMSVENPQTGNIDLEETRLKLKQKFINGFIFNGDSHYKEAVLKKLKESGLVSNDLNKMSDDFDSIQQFIMQEELQPVLRTVYTRTAFQIPGDDRIRITIDSDILYVREDSFDKSRPIRDPKNWHRTDIDAKGANPIKMLRHGEYAEFPYSVMEVKIKNSGGASLNNGASMETAKFPAKHGQWINELTNSHLVKEVPKFSSYIQGVASLFGEDEKLDILPFWLPELENDIRRNPTQAYEEEKKKLKRQKEIEKKLAGMRRVSKMLKSPEAVDLQELENAEEQEESQQPAVTTEADLEDHESSDEENEIHVRKQKKKHKKVKPTFLRILAGRDSKLIGVDSEDEEIDLPPGVKKPTSFLKNAGPLKIEAKVWLANERTFNRWLSVTTLLSVLTFSIYNSVKKSKFPQLADTMAYIYFGLTIFCGIWAYTTYIKRLHIIEERSGQHLDAPLGPIVLATVLAFTLIVNFLVAFREQAVRQQLIQSESFDIIQGILPEKLVNIQNFIFNLVGAS</sequence>
<evidence type="ECO:0000256" key="7">
    <source>
        <dbReference type="SAM" id="Phobius"/>
    </source>
</evidence>
<dbReference type="Pfam" id="PF09359">
    <property type="entry name" value="VTC"/>
    <property type="match status" value="1"/>
</dbReference>
<dbReference type="STRING" id="1064592.G0VD31"/>
<keyword evidence="2" id="KW-0926">Vacuole</keyword>
<feature type="domain" description="SPX" evidence="8">
    <location>
        <begin position="1"/>
        <end position="150"/>
    </location>
</feature>
<evidence type="ECO:0000256" key="4">
    <source>
        <dbReference type="ARBA" id="ARBA00022989"/>
    </source>
</evidence>
<keyword evidence="3 7" id="KW-0812">Transmembrane</keyword>
<dbReference type="HOGENOM" id="CLU_009308_2_0_1"/>
<dbReference type="RefSeq" id="XP_003675757.1">
    <property type="nucleotide sequence ID" value="XM_003675709.1"/>
</dbReference>
<feature type="compositionally biased region" description="Acidic residues" evidence="6">
    <location>
        <begin position="620"/>
        <end position="632"/>
    </location>
</feature>
<reference evidence="9 10" key="1">
    <citation type="journal article" date="2011" name="Proc. Natl. Acad. Sci. U.S.A.">
        <title>Evolutionary erosion of yeast sex chromosomes by mating-type switching accidents.</title>
        <authorList>
            <person name="Gordon J.L."/>
            <person name="Armisen D."/>
            <person name="Proux-Wera E."/>
            <person name="Oheigeartaigh S.S."/>
            <person name="Byrne K.P."/>
            <person name="Wolfe K.H."/>
        </authorList>
    </citation>
    <scope>NUCLEOTIDE SEQUENCE [LARGE SCALE GENOMIC DNA]</scope>
    <source>
        <strain evidence="10">ATCC 76901 / BCRC 22586 / CBS 4309 / NBRC 1992 / NRRL Y-12630</strain>
    </source>
</reference>
<evidence type="ECO:0000313" key="9">
    <source>
        <dbReference type="EMBL" id="CCC69393.1"/>
    </source>
</evidence>
<evidence type="ECO:0000256" key="5">
    <source>
        <dbReference type="ARBA" id="ARBA00023136"/>
    </source>
</evidence>
<dbReference type="Gene3D" id="3.20.100.30">
    <property type="entry name" value="VTC, catalytic tunnel domain"/>
    <property type="match status" value="1"/>
</dbReference>
<dbReference type="InterPro" id="IPR004331">
    <property type="entry name" value="SPX_dom"/>
</dbReference>
<dbReference type="GO" id="GO:0000329">
    <property type="term" value="C:fungal-type vacuole membrane"/>
    <property type="evidence" value="ECO:0007669"/>
    <property type="project" value="TreeGrafter"/>
</dbReference>
<dbReference type="PANTHER" id="PTHR46140:SF2">
    <property type="entry name" value="VACUOLAR TRANSPORTER CHAPERONE 3 COMPLEX SUBUNIT 3-RELATED"/>
    <property type="match status" value="1"/>
</dbReference>
<proteinExistence type="predicted"/>
<name>G0VD31_NAUCA</name>
<feature type="transmembrane region" description="Helical" evidence="7">
    <location>
        <begin position="707"/>
        <end position="725"/>
    </location>
</feature>
<dbReference type="InterPro" id="IPR051572">
    <property type="entry name" value="VTC_Complex_Subunit"/>
</dbReference>
<evidence type="ECO:0000259" key="8">
    <source>
        <dbReference type="PROSITE" id="PS51382"/>
    </source>
</evidence>
<evidence type="ECO:0000313" key="10">
    <source>
        <dbReference type="Proteomes" id="UP000001640"/>
    </source>
</evidence>
<gene>
    <name evidence="9" type="primary">NCAS0C04030</name>
    <name evidence="9" type="ordered locus">NCAS_0C04030</name>
</gene>
<keyword evidence="5 7" id="KW-0472">Membrane</keyword>
<dbReference type="OrthoDB" id="6493944at2759"/>
<dbReference type="InterPro" id="IPR003807">
    <property type="entry name" value="DUF202"/>
</dbReference>
<reference key="2">
    <citation type="submission" date="2011-08" db="EMBL/GenBank/DDBJ databases">
        <title>Genome sequence of Naumovozyma castellii.</title>
        <authorList>
            <person name="Gordon J.L."/>
            <person name="Armisen D."/>
            <person name="Proux-Wera E."/>
            <person name="OhEigeartaigh S.S."/>
            <person name="Byrne K.P."/>
            <person name="Wolfe K.H."/>
        </authorList>
    </citation>
    <scope>NUCLEOTIDE SEQUENCE</scope>
    <source>
        <strain>Type strain:CBS 4309</strain>
    </source>
</reference>
<dbReference type="GO" id="GO:0006799">
    <property type="term" value="P:polyphosphate biosynthetic process"/>
    <property type="evidence" value="ECO:0007669"/>
    <property type="project" value="EnsemblFungi"/>
</dbReference>
<evidence type="ECO:0000256" key="3">
    <source>
        <dbReference type="ARBA" id="ARBA00022692"/>
    </source>
</evidence>
<dbReference type="InterPro" id="IPR042267">
    <property type="entry name" value="VTC_sf"/>
</dbReference>
<dbReference type="AlphaFoldDB" id="G0VD31"/>
<dbReference type="EMBL" id="HE576754">
    <property type="protein sequence ID" value="CCC69393.1"/>
    <property type="molecule type" value="Genomic_DNA"/>
</dbReference>
<comment type="subcellular location">
    <subcellularLocation>
        <location evidence="1">Vacuole membrane</location>
        <topology evidence="1">Multi-pass membrane protein</topology>
    </subcellularLocation>
</comment>
<dbReference type="PANTHER" id="PTHR46140">
    <property type="entry name" value="VACUOLAR TRANSPORTER CHAPERONE 1-RELATED"/>
    <property type="match status" value="1"/>
</dbReference>
<dbReference type="CDD" id="cd14480">
    <property type="entry name" value="SPX_VTC2_like"/>
    <property type="match status" value="1"/>
</dbReference>
<organism evidence="9 10">
    <name type="scientific">Naumovozyma castellii</name>
    <name type="common">Yeast</name>
    <name type="synonym">Saccharomyces castellii</name>
    <dbReference type="NCBI Taxonomy" id="27288"/>
    <lineage>
        <taxon>Eukaryota</taxon>
        <taxon>Fungi</taxon>
        <taxon>Dikarya</taxon>
        <taxon>Ascomycota</taxon>
        <taxon>Saccharomycotina</taxon>
        <taxon>Saccharomycetes</taxon>
        <taxon>Saccharomycetales</taxon>
        <taxon>Saccharomycetaceae</taxon>
        <taxon>Naumovozyma</taxon>
    </lineage>
</organism>
<feature type="region of interest" description="Disordered" evidence="6">
    <location>
        <begin position="602"/>
        <end position="639"/>
    </location>
</feature>
<protein>
    <recommendedName>
        <fullName evidence="8">SPX domain-containing protein</fullName>
    </recommendedName>
</protein>
<keyword evidence="10" id="KW-1185">Reference proteome</keyword>
<dbReference type="KEGG" id="ncs:NCAS_0C04030"/>
<feature type="transmembrane region" description="Helical" evidence="7">
    <location>
        <begin position="737"/>
        <end position="754"/>
    </location>
</feature>
<evidence type="ECO:0000256" key="6">
    <source>
        <dbReference type="SAM" id="MobiDB-lite"/>
    </source>
</evidence>
<feature type="transmembrane region" description="Helical" evidence="7">
    <location>
        <begin position="774"/>
        <end position="796"/>
    </location>
</feature>
<dbReference type="FunCoup" id="G0VD31">
    <property type="interactions" value="61"/>
</dbReference>
<dbReference type="Pfam" id="PF02656">
    <property type="entry name" value="DUF202"/>
    <property type="match status" value="1"/>
</dbReference>
<dbReference type="eggNOG" id="KOG1161">
    <property type="taxonomic scope" value="Eukaryota"/>
</dbReference>
<evidence type="ECO:0000256" key="2">
    <source>
        <dbReference type="ARBA" id="ARBA00022554"/>
    </source>
</evidence>
<dbReference type="OMA" id="SFKFWVH"/>